<keyword evidence="4" id="KW-0547">Nucleotide-binding</keyword>
<reference evidence="7" key="1">
    <citation type="submission" date="2015-09" db="EMBL/GenBank/DDBJ databases">
        <title>Alphaherpesviruses of free-living beluga whales.</title>
        <authorList>
            <person name="Romero C.H."/>
            <person name="Nielsen O."/>
            <person name="Burek Huntington K."/>
        </authorList>
    </citation>
    <scope>NUCLEOTIDE SEQUENCE</scope>
    <source>
        <strain evidence="7">Dl-BB-AK/12-04bh</strain>
    </source>
</reference>
<keyword evidence="6" id="KW-0067">ATP-binding</keyword>
<name>A0A160HUW8_9ALPH</name>
<sequence>EPMAYWRRLFPTDALRGLWSVASRLRKNELTTTDAEALVAHYRTRLAAPYLIIHAKTSALVGLPENCDPERAGVTTLLFDRHPVAACVCFPLAQYFLGNLQPASLLSLMATLPPEPPGGTLPVGLLSLEEQAVRQETRGRADERADRALAAALHGAYLRLLHTGRHLETGRRWRDDWNNLDWEGLSWTVGVDTDLAAPPRSQGPGAPPDLADTIFAVFKIPSLCGPDGHLLHVHAWALDGTCTPGRWT</sequence>
<keyword evidence="5 7" id="KW-0418">Kinase</keyword>
<evidence type="ECO:0000256" key="2">
    <source>
        <dbReference type="ARBA" id="ARBA00022634"/>
    </source>
</evidence>
<feature type="non-terminal residue" evidence="7">
    <location>
        <position position="248"/>
    </location>
</feature>
<protein>
    <submittedName>
        <fullName evidence="7">Thymidine kinase</fullName>
    </submittedName>
</protein>
<dbReference type="Pfam" id="PF00693">
    <property type="entry name" value="Herpes_TK"/>
    <property type="match status" value="1"/>
</dbReference>
<keyword evidence="2" id="KW-0237">DNA synthesis</keyword>
<organism evidence="7">
    <name type="scientific">Beluga whale alphaherpesvirus 1</name>
    <dbReference type="NCBI Taxonomy" id="1434720"/>
    <lineage>
        <taxon>Viruses</taxon>
        <taxon>Duplodnaviria</taxon>
        <taxon>Heunggongvirae</taxon>
        <taxon>Peploviricota</taxon>
        <taxon>Herviviricetes</taxon>
        <taxon>Herpesvirales</taxon>
        <taxon>Orthoherpesviridae</taxon>
        <taxon>Alphaherpesvirinae</taxon>
        <taxon>Varicellovirus</taxon>
        <taxon>Varicellovirus monodontidalpha1</taxon>
        <taxon>Monodontid alphaherpesvirus 1</taxon>
    </lineage>
</organism>
<dbReference type="SUPFAM" id="SSF52540">
    <property type="entry name" value="P-loop containing nucleoside triphosphate hydrolases"/>
    <property type="match status" value="1"/>
</dbReference>
<evidence type="ECO:0000313" key="7">
    <source>
        <dbReference type="EMBL" id="ANC50804.1"/>
    </source>
</evidence>
<proteinExistence type="predicted"/>
<dbReference type="Gene3D" id="3.40.50.300">
    <property type="entry name" value="P-loop containing nucleotide triphosphate hydrolases"/>
    <property type="match status" value="1"/>
</dbReference>
<dbReference type="GO" id="GO:0004797">
    <property type="term" value="F:thymidine kinase activity"/>
    <property type="evidence" value="ECO:0007669"/>
    <property type="project" value="InterPro"/>
</dbReference>
<feature type="non-terminal residue" evidence="7">
    <location>
        <position position="1"/>
    </location>
</feature>
<keyword evidence="1" id="KW-0244">Early protein</keyword>
<evidence type="ECO:0000256" key="4">
    <source>
        <dbReference type="ARBA" id="ARBA00022741"/>
    </source>
</evidence>
<dbReference type="InterPro" id="IPR027417">
    <property type="entry name" value="P-loop_NTPase"/>
</dbReference>
<dbReference type="InterPro" id="IPR001889">
    <property type="entry name" value="Herpes_TK"/>
</dbReference>
<accession>A0A160HUW8</accession>
<dbReference type="GO" id="GO:0071897">
    <property type="term" value="P:DNA biosynthetic process"/>
    <property type="evidence" value="ECO:0007669"/>
    <property type="project" value="UniProtKB-KW"/>
</dbReference>
<keyword evidence="3" id="KW-0808">Transferase</keyword>
<evidence type="ECO:0000256" key="3">
    <source>
        <dbReference type="ARBA" id="ARBA00022679"/>
    </source>
</evidence>
<dbReference type="GO" id="GO:0005524">
    <property type="term" value="F:ATP binding"/>
    <property type="evidence" value="ECO:0007669"/>
    <property type="project" value="UniProtKB-KW"/>
</dbReference>
<evidence type="ECO:0000256" key="6">
    <source>
        <dbReference type="ARBA" id="ARBA00022840"/>
    </source>
</evidence>
<dbReference type="GO" id="GO:0006230">
    <property type="term" value="P:TMP biosynthetic process"/>
    <property type="evidence" value="ECO:0007669"/>
    <property type="project" value="InterPro"/>
</dbReference>
<dbReference type="EMBL" id="KT760473">
    <property type="protein sequence ID" value="ANC50804.1"/>
    <property type="molecule type" value="Genomic_DNA"/>
</dbReference>
<evidence type="ECO:0000256" key="1">
    <source>
        <dbReference type="ARBA" id="ARBA00022518"/>
    </source>
</evidence>
<evidence type="ECO:0000256" key="5">
    <source>
        <dbReference type="ARBA" id="ARBA00022777"/>
    </source>
</evidence>